<feature type="compositionally biased region" description="Basic and acidic residues" evidence="1">
    <location>
        <begin position="258"/>
        <end position="267"/>
    </location>
</feature>
<feature type="region of interest" description="Disordered" evidence="1">
    <location>
        <begin position="1"/>
        <end position="77"/>
    </location>
</feature>
<dbReference type="OrthoDB" id="291792at2759"/>
<dbReference type="PANTHER" id="PTHR12459">
    <property type="entry name" value="TRANSMEMBRANE PROTEIN 135-RELATED"/>
    <property type="match status" value="1"/>
</dbReference>
<dbReference type="HOGENOM" id="CLU_016206_1_0_1"/>
<feature type="compositionally biased region" description="Acidic residues" evidence="1">
    <location>
        <begin position="51"/>
        <end position="61"/>
    </location>
</feature>
<keyword evidence="3" id="KW-1185">Reference proteome</keyword>
<accession>W3VHU6</accession>
<dbReference type="EMBL" id="AWNI01000022">
    <property type="protein sequence ID" value="ETS61110.1"/>
    <property type="molecule type" value="Genomic_DNA"/>
</dbReference>
<gene>
    <name evidence="2" type="ORF">PaG_05058</name>
</gene>
<protein>
    <submittedName>
        <fullName evidence="2">Uncharacterized protein</fullName>
    </submittedName>
</protein>
<name>W3VHU6_MOEAP</name>
<dbReference type="AlphaFoldDB" id="W3VHU6"/>
<reference evidence="2 3" key="1">
    <citation type="journal article" date="2014" name="Genome Announc.">
        <title>Genome sequence of the basidiomycetous fungus Pseudozyma aphidis DSM70725, an efficient producer of biosurfactant mannosylerythritol lipids.</title>
        <authorList>
            <person name="Lorenz S."/>
            <person name="Guenther M."/>
            <person name="Grumaz C."/>
            <person name="Rupp S."/>
            <person name="Zibek S."/>
            <person name="Sohn K."/>
        </authorList>
    </citation>
    <scope>NUCLEOTIDE SEQUENCE [LARGE SCALE GENOMIC DNA]</scope>
    <source>
        <strain evidence="3">ATCC 32657 / CBS 517.83 / DSM 70725 / JCM 10318 / NBRC 10182 / NRRL Y-7954 / St-0401</strain>
    </source>
</reference>
<feature type="region of interest" description="Disordered" evidence="1">
    <location>
        <begin position="238"/>
        <end position="276"/>
    </location>
</feature>
<comment type="caution">
    <text evidence="2">The sequence shown here is derived from an EMBL/GenBank/DDBJ whole genome shotgun (WGS) entry which is preliminary data.</text>
</comment>
<evidence type="ECO:0000313" key="2">
    <source>
        <dbReference type="EMBL" id="ETS61110.1"/>
    </source>
</evidence>
<dbReference type="PANTHER" id="PTHR12459:SF6">
    <property type="entry name" value="GB|AAD46013.1"/>
    <property type="match status" value="1"/>
</dbReference>
<feature type="compositionally biased region" description="Polar residues" evidence="1">
    <location>
        <begin position="67"/>
        <end position="77"/>
    </location>
</feature>
<evidence type="ECO:0000313" key="3">
    <source>
        <dbReference type="Proteomes" id="UP000019462"/>
    </source>
</evidence>
<organism evidence="2 3">
    <name type="scientific">Moesziomyces aphidis</name>
    <name type="common">Pseudozyma aphidis</name>
    <dbReference type="NCBI Taxonomy" id="84754"/>
    <lineage>
        <taxon>Eukaryota</taxon>
        <taxon>Fungi</taxon>
        <taxon>Dikarya</taxon>
        <taxon>Basidiomycota</taxon>
        <taxon>Ustilaginomycotina</taxon>
        <taxon>Ustilaginomycetes</taxon>
        <taxon>Ustilaginales</taxon>
        <taxon>Ustilaginaceae</taxon>
        <taxon>Moesziomyces</taxon>
    </lineage>
</organism>
<sequence>MPPTAPNPSGDRRDNNAASEKAIGAEGGSAPASRRSPGLRLPMMTKVNRDADEDSSDDSADEFARWQATSGPTTPNISETAAQLRRNLSVTGLQDLAHMPRSQIRKSVGNKVWRPQDEEARIPSDWERLAVHVVRGGLRAGNLAFALRATLMLVLELIKSLRTKKFNRNAFGIALLGPRNFRFAALFAIWASLYKAVHNGLRLMTPMPVKKSRSRAASASGAVTLSIEKAGDNAALDDAGAGSGTATPRSGRSALEGKSPEEKAKEKAKQKRHAFMRDPRSKVWHAYVAGAISALAVLVETPDNRIALAQQLFVRGLEGSYNVSHERGLINIPYGAVITFGIACGQIMWAWLEAPESLPKSYKNWITRASQVSPRVPEIYRSIKFDRKADADFALKWFPDGKVPEPLSLSPLRYPDVAPNAMNRRGIKGKNVRKIVEWMDRTRKGDCGGVVDCALVHPWETSHWRGPIDRFIEVTRWILPVYLTLHFVPAIFLRPGKFLKNPVDATIRSLRGSLRSSSFLGVFVIIFQTLFCAQHSLYNYIQASERLRRIVPQWFSRMLISSWIKWVTGFMTCLSLFVDDSRRRAELAAYVLPKGMESAWSVLRKKSYVPFVPGGEVLLTSAGMSLVMGTYAQNPEHLSGLVRRIVYQETTKAEATKTGCHRSRMWGRRSWGRQDVDLTSSAAKGPAVPFAAVKVPAPPSQVLTFWQPLQSPDSFDEKATQRAHACVEATPKPKSGVDPNAAPKLRIGRSVLLRIAEATETFARAGRIGTDVAMNVADMPGSAYIADEIADVSPSMDEMDDVPGPVQLAAAKGSLEQTLHTSRDIDLGEPIKIARNKARSSEAVFVRRTCIGHGLRDQIDKKLAMGYNLI</sequence>
<evidence type="ECO:0000256" key="1">
    <source>
        <dbReference type="SAM" id="MobiDB-lite"/>
    </source>
</evidence>
<dbReference type="Proteomes" id="UP000019462">
    <property type="component" value="Unassembled WGS sequence"/>
</dbReference>
<proteinExistence type="predicted"/>
<dbReference type="InterPro" id="IPR026749">
    <property type="entry name" value="Tmem135"/>
</dbReference>